<evidence type="ECO:0000313" key="2">
    <source>
        <dbReference type="Proteomes" id="UP001148629"/>
    </source>
</evidence>
<keyword evidence="2" id="KW-1185">Reference proteome</keyword>
<comment type="caution">
    <text evidence="1">The sequence shown here is derived from an EMBL/GenBank/DDBJ whole genome shotgun (WGS) entry which is preliminary data.</text>
</comment>
<accession>A0ACC1SAC1</accession>
<organism evidence="1 2">
    <name type="scientific">Fusarium decemcellulare</name>
    <dbReference type="NCBI Taxonomy" id="57161"/>
    <lineage>
        <taxon>Eukaryota</taxon>
        <taxon>Fungi</taxon>
        <taxon>Dikarya</taxon>
        <taxon>Ascomycota</taxon>
        <taxon>Pezizomycotina</taxon>
        <taxon>Sordariomycetes</taxon>
        <taxon>Hypocreomycetidae</taxon>
        <taxon>Hypocreales</taxon>
        <taxon>Nectriaceae</taxon>
        <taxon>Fusarium</taxon>
        <taxon>Fusarium decemcellulare species complex</taxon>
    </lineage>
</organism>
<sequence>MRRAAPPISVSYNTTHAAKHSDQAKTSQAKRYIKYAKTTYNSGDSLVVTDPTTNPPLTGLTKGEQTGSRIFQWVWSYVTILGENSRYGVENCKKNSGQYQKLPGDSPNGGRVYTTNVNQLPKVHFVWNHSIVPKAMVVTYPVTGPGQRTDPASGVGSLGP</sequence>
<protein>
    <submittedName>
        <fullName evidence="1">Uncharacterized protein</fullName>
    </submittedName>
</protein>
<proteinExistence type="predicted"/>
<reference evidence="1" key="1">
    <citation type="submission" date="2022-08" db="EMBL/GenBank/DDBJ databases">
        <title>Genome Sequence of Fusarium decemcellulare.</title>
        <authorList>
            <person name="Buettner E."/>
        </authorList>
    </citation>
    <scope>NUCLEOTIDE SEQUENCE</scope>
    <source>
        <strain evidence="1">Babe19</strain>
    </source>
</reference>
<dbReference type="EMBL" id="JANRMS010000709">
    <property type="protein sequence ID" value="KAJ3535472.1"/>
    <property type="molecule type" value="Genomic_DNA"/>
</dbReference>
<name>A0ACC1SAC1_9HYPO</name>
<gene>
    <name evidence="1" type="ORF">NM208_g7118</name>
</gene>
<evidence type="ECO:0000313" key="1">
    <source>
        <dbReference type="EMBL" id="KAJ3535472.1"/>
    </source>
</evidence>
<dbReference type="Proteomes" id="UP001148629">
    <property type="component" value="Unassembled WGS sequence"/>
</dbReference>